<dbReference type="EMBL" id="JAUIZM010000007">
    <property type="protein sequence ID" value="KAK1376775.1"/>
    <property type="molecule type" value="Genomic_DNA"/>
</dbReference>
<evidence type="ECO:0000313" key="3">
    <source>
        <dbReference type="EMBL" id="KAK1376775.1"/>
    </source>
</evidence>
<dbReference type="AlphaFoldDB" id="A0AAD8I179"/>
<dbReference type="InterPro" id="IPR041094">
    <property type="entry name" value="Brr2_helicase_PWI"/>
</dbReference>
<gene>
    <name evidence="3" type="ORF">POM88_032968</name>
</gene>
<keyword evidence="4" id="KW-1185">Reference proteome</keyword>
<reference evidence="3" key="2">
    <citation type="submission" date="2023-05" db="EMBL/GenBank/DDBJ databases">
        <authorList>
            <person name="Schelkunov M.I."/>
        </authorList>
    </citation>
    <scope>NUCLEOTIDE SEQUENCE</scope>
    <source>
        <strain evidence="3">Hsosn_3</strain>
        <tissue evidence="3">Leaf</tissue>
    </source>
</reference>
<sequence length="394" mass="44293">MADNTIEWIEADAEASKTVVQKGSDILSSHSPNDGDWLAKLSMKSIDGYERNISALFGCFSNAMVANLKVMLSPSAHSSDATTNVYGVVLASNSKFDCPSCTSYLFSQNFASRIQVGHNDVIPLSKSRLDSKVVAGKIKVEVTWNCGEVLYSKDEDSDFMDEDLDFTDEDSDEFDSWSEYEYSLLLRVNPPGLIVKGKSRRHSRRVASTVIAGELLARGPQEKQQYDCAFVGLSRKSPYVQTAHREEDDDDLAYGHGSGAMQMGCGIDDDDDQGVEDDEMMTLNIQDIDAYWLQRKISQADEKQQIHPQQSQKLAEENRMKIVWCIRPARAQDQEEMKNIEEEMMHLGPNLAVILEQLHATRSTAKERQFNLEKSIRQEARRLKEESSGHDDQG</sequence>
<dbReference type="Proteomes" id="UP001237642">
    <property type="component" value="Unassembled WGS sequence"/>
</dbReference>
<reference evidence="3" key="1">
    <citation type="submission" date="2023-02" db="EMBL/GenBank/DDBJ databases">
        <title>Genome of toxic invasive species Heracleum sosnowskyi carries increased number of genes despite the absence of recent whole-genome duplications.</title>
        <authorList>
            <person name="Schelkunov M."/>
            <person name="Shtratnikova V."/>
            <person name="Makarenko M."/>
            <person name="Klepikova A."/>
            <person name="Omelchenko D."/>
            <person name="Novikova G."/>
            <person name="Obukhova E."/>
            <person name="Bogdanov V."/>
            <person name="Penin A."/>
            <person name="Logacheva M."/>
        </authorList>
    </citation>
    <scope>NUCLEOTIDE SEQUENCE</scope>
    <source>
        <strain evidence="3">Hsosn_3</strain>
        <tissue evidence="3">Leaf</tissue>
    </source>
</reference>
<comment type="caution">
    <text evidence="3">The sequence shown here is derived from an EMBL/GenBank/DDBJ whole genome shotgun (WGS) entry which is preliminary data.</text>
</comment>
<organism evidence="3 4">
    <name type="scientific">Heracleum sosnowskyi</name>
    <dbReference type="NCBI Taxonomy" id="360622"/>
    <lineage>
        <taxon>Eukaryota</taxon>
        <taxon>Viridiplantae</taxon>
        <taxon>Streptophyta</taxon>
        <taxon>Embryophyta</taxon>
        <taxon>Tracheophyta</taxon>
        <taxon>Spermatophyta</taxon>
        <taxon>Magnoliopsida</taxon>
        <taxon>eudicotyledons</taxon>
        <taxon>Gunneridae</taxon>
        <taxon>Pentapetalae</taxon>
        <taxon>asterids</taxon>
        <taxon>campanulids</taxon>
        <taxon>Apiales</taxon>
        <taxon>Apiaceae</taxon>
        <taxon>Apioideae</taxon>
        <taxon>apioid superclade</taxon>
        <taxon>Tordylieae</taxon>
        <taxon>Tordyliinae</taxon>
        <taxon>Heracleum</taxon>
    </lineage>
</organism>
<evidence type="ECO:0000256" key="1">
    <source>
        <dbReference type="SAM" id="MobiDB-lite"/>
    </source>
</evidence>
<name>A0AAD8I179_9APIA</name>
<feature type="domain" description="Brr2 N-terminal helicase PWI" evidence="2">
    <location>
        <begin position="316"/>
        <end position="358"/>
    </location>
</feature>
<dbReference type="Pfam" id="PF18149">
    <property type="entry name" value="Helicase_PWI"/>
    <property type="match status" value="1"/>
</dbReference>
<feature type="region of interest" description="Disordered" evidence="1">
    <location>
        <begin position="365"/>
        <end position="394"/>
    </location>
</feature>
<proteinExistence type="predicted"/>
<protein>
    <recommendedName>
        <fullName evidence="2">Brr2 N-terminal helicase PWI domain-containing protein</fullName>
    </recommendedName>
</protein>
<accession>A0AAD8I179</accession>
<evidence type="ECO:0000313" key="4">
    <source>
        <dbReference type="Proteomes" id="UP001237642"/>
    </source>
</evidence>
<evidence type="ECO:0000259" key="2">
    <source>
        <dbReference type="Pfam" id="PF18149"/>
    </source>
</evidence>